<organism evidence="1 2">
    <name type="scientific">Hibiscus sabdariffa</name>
    <name type="common">roselle</name>
    <dbReference type="NCBI Taxonomy" id="183260"/>
    <lineage>
        <taxon>Eukaryota</taxon>
        <taxon>Viridiplantae</taxon>
        <taxon>Streptophyta</taxon>
        <taxon>Embryophyta</taxon>
        <taxon>Tracheophyta</taxon>
        <taxon>Spermatophyta</taxon>
        <taxon>Magnoliopsida</taxon>
        <taxon>eudicotyledons</taxon>
        <taxon>Gunneridae</taxon>
        <taxon>Pentapetalae</taxon>
        <taxon>rosids</taxon>
        <taxon>malvids</taxon>
        <taxon>Malvales</taxon>
        <taxon>Malvaceae</taxon>
        <taxon>Malvoideae</taxon>
        <taxon>Hibiscus</taxon>
    </lineage>
</organism>
<evidence type="ECO:0000313" key="2">
    <source>
        <dbReference type="Proteomes" id="UP001472677"/>
    </source>
</evidence>
<reference evidence="1 2" key="1">
    <citation type="journal article" date="2024" name="G3 (Bethesda)">
        <title>Genome assembly of Hibiscus sabdariffa L. provides insights into metabolisms of medicinal natural products.</title>
        <authorList>
            <person name="Kim T."/>
        </authorList>
    </citation>
    <scope>NUCLEOTIDE SEQUENCE [LARGE SCALE GENOMIC DNA]</scope>
    <source>
        <strain evidence="1">TK-2024</strain>
        <tissue evidence="1">Old leaves</tissue>
    </source>
</reference>
<accession>A0ABR2CZZ7</accession>
<protein>
    <submittedName>
        <fullName evidence="1">Uncharacterized protein</fullName>
    </submittedName>
</protein>
<proteinExistence type="predicted"/>
<dbReference type="Proteomes" id="UP001472677">
    <property type="component" value="Unassembled WGS sequence"/>
</dbReference>
<sequence length="233" mass="25335">MSESEVVKRFGPWMVAETRRRHPSLRASSVAAPVSTGLIGSRFTALETIEEESGIVAVAQQIMGEPSIAVLGKSPVRSKVVPIQKEVVKNAAYITSNPDRQLKSKSTKTAGIPNSMEVIPTVVGQSASVVHHSPRVRAGNHSAVKIVEQGVKGKGVEFGSFAKVKGDGPILVELDCNRSEHFRAVNAKEIPDPKDPSRMVDMDFQLSDEDDFLEWYKEDEMADTEGAQQPLAQ</sequence>
<keyword evidence="2" id="KW-1185">Reference proteome</keyword>
<gene>
    <name evidence="1" type="ORF">V6N12_054277</name>
</gene>
<dbReference type="EMBL" id="JBBPBM010000038">
    <property type="protein sequence ID" value="KAK8527049.1"/>
    <property type="molecule type" value="Genomic_DNA"/>
</dbReference>
<evidence type="ECO:0000313" key="1">
    <source>
        <dbReference type="EMBL" id="KAK8527049.1"/>
    </source>
</evidence>
<comment type="caution">
    <text evidence="1">The sequence shown here is derived from an EMBL/GenBank/DDBJ whole genome shotgun (WGS) entry which is preliminary data.</text>
</comment>
<name>A0ABR2CZZ7_9ROSI</name>